<comment type="catalytic activity">
    <reaction evidence="1">
        <text>ATP + protein L-histidine = ADP + protein N-phospho-L-histidine.</text>
        <dbReference type="EC" id="2.7.13.3"/>
    </reaction>
</comment>
<evidence type="ECO:0000256" key="5">
    <source>
        <dbReference type="ARBA" id="ARBA00022777"/>
    </source>
</evidence>
<name>A0ABS5PZJ6_9PSED</name>
<dbReference type="SMART" id="SM00091">
    <property type="entry name" value="PAS"/>
    <property type="match status" value="2"/>
</dbReference>
<proteinExistence type="predicted"/>
<dbReference type="SMART" id="SM00065">
    <property type="entry name" value="GAF"/>
    <property type="match status" value="1"/>
</dbReference>
<dbReference type="EC" id="2.7.13.3" evidence="2"/>
<dbReference type="Proteomes" id="UP001196601">
    <property type="component" value="Unassembled WGS sequence"/>
</dbReference>
<dbReference type="InterPro" id="IPR013655">
    <property type="entry name" value="PAS_fold_3"/>
</dbReference>
<dbReference type="Pfam" id="PF00512">
    <property type="entry name" value="HisKA"/>
    <property type="match status" value="1"/>
</dbReference>
<dbReference type="SUPFAM" id="SSF55781">
    <property type="entry name" value="GAF domain-like"/>
    <property type="match status" value="1"/>
</dbReference>
<dbReference type="InterPro" id="IPR000700">
    <property type="entry name" value="PAS-assoc_C"/>
</dbReference>
<dbReference type="SUPFAM" id="SSF47384">
    <property type="entry name" value="Homodimeric domain of signal transducing histidine kinase"/>
    <property type="match status" value="1"/>
</dbReference>
<dbReference type="PANTHER" id="PTHR43304">
    <property type="entry name" value="PHYTOCHROME-LIKE PROTEIN CPH1"/>
    <property type="match status" value="1"/>
</dbReference>
<dbReference type="Pfam" id="PF08447">
    <property type="entry name" value="PAS_3"/>
    <property type="match status" value="1"/>
</dbReference>
<feature type="transmembrane region" description="Helical" evidence="7">
    <location>
        <begin position="30"/>
        <end position="49"/>
    </location>
</feature>
<dbReference type="PRINTS" id="PR00344">
    <property type="entry name" value="BCTRLSENSOR"/>
</dbReference>
<dbReference type="InterPro" id="IPR004358">
    <property type="entry name" value="Sig_transdc_His_kin-like_C"/>
</dbReference>
<keyword evidence="7" id="KW-0472">Membrane</keyword>
<evidence type="ECO:0000256" key="4">
    <source>
        <dbReference type="ARBA" id="ARBA00022679"/>
    </source>
</evidence>
<dbReference type="InterPro" id="IPR036097">
    <property type="entry name" value="HisK_dim/P_sf"/>
</dbReference>
<dbReference type="Gene3D" id="3.30.450.40">
    <property type="match status" value="1"/>
</dbReference>
<dbReference type="PROSITE" id="PS50112">
    <property type="entry name" value="PAS"/>
    <property type="match status" value="1"/>
</dbReference>
<evidence type="ECO:0000313" key="12">
    <source>
        <dbReference type="Proteomes" id="UP001196601"/>
    </source>
</evidence>
<keyword evidence="7" id="KW-0812">Transmembrane</keyword>
<keyword evidence="4" id="KW-0808">Transferase</keyword>
<dbReference type="InterPro" id="IPR003018">
    <property type="entry name" value="GAF"/>
</dbReference>
<dbReference type="InterPro" id="IPR035965">
    <property type="entry name" value="PAS-like_dom_sf"/>
</dbReference>
<evidence type="ECO:0000259" key="9">
    <source>
        <dbReference type="PROSITE" id="PS50112"/>
    </source>
</evidence>
<keyword evidence="3" id="KW-0597">Phosphoprotein</keyword>
<feature type="transmembrane region" description="Helical" evidence="7">
    <location>
        <begin position="92"/>
        <end position="110"/>
    </location>
</feature>
<dbReference type="PROSITE" id="PS50109">
    <property type="entry name" value="HIS_KIN"/>
    <property type="match status" value="1"/>
</dbReference>
<evidence type="ECO:0000256" key="3">
    <source>
        <dbReference type="ARBA" id="ARBA00022553"/>
    </source>
</evidence>
<feature type="domain" description="PAC" evidence="10">
    <location>
        <begin position="809"/>
        <end position="860"/>
    </location>
</feature>
<comment type="caution">
    <text evidence="11">The sequence shown here is derived from an EMBL/GenBank/DDBJ whole genome shotgun (WGS) entry which is preliminary data.</text>
</comment>
<evidence type="ECO:0000259" key="8">
    <source>
        <dbReference type="PROSITE" id="PS50109"/>
    </source>
</evidence>
<dbReference type="SUPFAM" id="SSF55874">
    <property type="entry name" value="ATPase domain of HSP90 chaperone/DNA topoisomerase II/histidine kinase"/>
    <property type="match status" value="1"/>
</dbReference>
<dbReference type="InterPro" id="IPR052162">
    <property type="entry name" value="Sensor_kinase/Photoreceptor"/>
</dbReference>
<dbReference type="PROSITE" id="PS50113">
    <property type="entry name" value="PAC"/>
    <property type="match status" value="1"/>
</dbReference>
<evidence type="ECO:0000256" key="6">
    <source>
        <dbReference type="SAM" id="Coils"/>
    </source>
</evidence>
<protein>
    <recommendedName>
        <fullName evidence="2">histidine kinase</fullName>
        <ecNumber evidence="2">2.7.13.3</ecNumber>
    </recommendedName>
</protein>
<dbReference type="SMART" id="SM00387">
    <property type="entry name" value="HATPase_c"/>
    <property type="match status" value="1"/>
</dbReference>
<dbReference type="Pfam" id="PF02518">
    <property type="entry name" value="HATPase_c"/>
    <property type="match status" value="1"/>
</dbReference>
<keyword evidence="6" id="KW-0175">Coiled coil</keyword>
<dbReference type="Gene3D" id="3.30.565.10">
    <property type="entry name" value="Histidine kinase-like ATPase, C-terminal domain"/>
    <property type="match status" value="1"/>
</dbReference>
<feature type="transmembrane region" description="Helical" evidence="7">
    <location>
        <begin position="130"/>
        <end position="150"/>
    </location>
</feature>
<evidence type="ECO:0000259" key="10">
    <source>
        <dbReference type="PROSITE" id="PS50113"/>
    </source>
</evidence>
<dbReference type="PANTHER" id="PTHR43304:SF1">
    <property type="entry name" value="PAC DOMAIN-CONTAINING PROTEIN"/>
    <property type="match status" value="1"/>
</dbReference>
<evidence type="ECO:0000256" key="1">
    <source>
        <dbReference type="ARBA" id="ARBA00000085"/>
    </source>
</evidence>
<dbReference type="CDD" id="cd00082">
    <property type="entry name" value="HisKA"/>
    <property type="match status" value="1"/>
</dbReference>
<dbReference type="Gene3D" id="3.30.450.20">
    <property type="entry name" value="PAS domain"/>
    <property type="match status" value="2"/>
</dbReference>
<feature type="domain" description="PAS" evidence="9">
    <location>
        <begin position="449"/>
        <end position="520"/>
    </location>
</feature>
<keyword evidence="7" id="KW-1133">Transmembrane helix</keyword>
<feature type="transmembrane region" description="Helical" evidence="7">
    <location>
        <begin position="159"/>
        <end position="178"/>
    </location>
</feature>
<keyword evidence="5" id="KW-0418">Kinase</keyword>
<organism evidence="11 12">
    <name type="scientific">Pseudomonas lalucatii</name>
    <dbReference type="NCBI Taxonomy" id="1424203"/>
    <lineage>
        <taxon>Bacteria</taxon>
        <taxon>Pseudomonadati</taxon>
        <taxon>Pseudomonadota</taxon>
        <taxon>Gammaproteobacteria</taxon>
        <taxon>Pseudomonadales</taxon>
        <taxon>Pseudomonadaceae</taxon>
        <taxon>Pseudomonas</taxon>
    </lineage>
</organism>
<feature type="domain" description="Histidine kinase" evidence="8">
    <location>
        <begin position="878"/>
        <end position="1092"/>
    </location>
</feature>
<dbReference type="InterPro" id="IPR003594">
    <property type="entry name" value="HATPase_dom"/>
</dbReference>
<evidence type="ECO:0000256" key="7">
    <source>
        <dbReference type="SAM" id="Phobius"/>
    </source>
</evidence>
<dbReference type="InterPro" id="IPR003661">
    <property type="entry name" value="HisK_dim/P_dom"/>
</dbReference>
<dbReference type="InterPro" id="IPR029016">
    <property type="entry name" value="GAF-like_dom_sf"/>
</dbReference>
<dbReference type="CDD" id="cd00130">
    <property type="entry name" value="PAS"/>
    <property type="match status" value="2"/>
</dbReference>
<feature type="transmembrane region" description="Helical" evidence="7">
    <location>
        <begin position="69"/>
        <end position="85"/>
    </location>
</feature>
<dbReference type="InterPro" id="IPR000014">
    <property type="entry name" value="PAS"/>
</dbReference>
<feature type="coiled-coil region" evidence="6">
    <location>
        <begin position="848"/>
        <end position="875"/>
    </location>
</feature>
<keyword evidence="12" id="KW-1185">Reference proteome</keyword>
<evidence type="ECO:0000313" key="11">
    <source>
        <dbReference type="EMBL" id="MBS7661648.1"/>
    </source>
</evidence>
<evidence type="ECO:0000256" key="2">
    <source>
        <dbReference type="ARBA" id="ARBA00012438"/>
    </source>
</evidence>
<feature type="transmembrane region" description="Helical" evidence="7">
    <location>
        <begin position="6"/>
        <end position="23"/>
    </location>
</feature>
<sequence>MLLLDSTLAALLLGVGMLAYANHRQSLLRITAGLLLAIGLYSLLVNALAPDSTQARSLISDAPPMRSSMALVFCLVAAGLLIARWHPLSRRLTCGLGVALIGLAGLSQLATDHPALSGWQLGTSYAAYDAANLLTLCCGLALVCMGVSAVKHITPFDRVTLAVGLLCAVMSAMGWYLLSLHNLQADVRRSEIMLDKLSSIIERTVQGHRQAMLRMAERWRANNELPSDSLWRKETHSFFRDLLGFELFALLDPTLQPKMLSSRSFADTDQAYQLLKQPQLRTWLQALDDHTRPHGITVSSQDIPPHRLSAIPLGLPNQPGWLLLASIDLSRLLGDALNDQLEGFRVRVFEDEQLLFDSDAQPPRTTPKSVSQMRIRGLRDSEWRLVSYVGNIGLEPSARRMPSLVLLFGLTLSFMLMLSQRLRLQTVLHSRQVQRSNQALEASLQRQASLQTLNQRIMLHSTDLLLTLNAHGRIIEINSACYPLLGYRPEELVGRILLDYVLAEDQAVTRSTLNATMSGEPPRDFQNRCRHKDGSIAHLLWSCGWAESEHSFVCAGHDITHLMLYEAYLEDQRDILGMISTNQPLNEILNAICQMAESRDPTGLCSILLADKAQQSLHLGAAPNLPQTYNQAIDGVAIGPSAGSCGTAVYRQQLVIVEDIAQDPLWQDYRTSALAHGLRACWSIPLRSNQGHALGSLAIYHREEMTPSDEQLQLLANAAQLASIAIEREQDRKHLQASEQRFRSLFSFSPNAVAALDLTGRFESLNHAAGELFGSGKELLGKQLSDCILDADLPQVRQRFAESCAGNAQRVEARCVGLCGNPRDLSLTFLPIRVDDAIVGVFAVAKDISARKQAQEQLQATLQELQRSNSELQEFAFVASHDLQEPLRKIQTFSERLGARAESLDPQSRDYLERMGAAANRMQVLIRDLLDYSRVSSRGKPFEMLDTEQILDGVLRDMETDLENSNAQVRREPLPPILGDPTQIRQLLQNLLSNAVKFHKDGQPPCIRIYSEQVKSGEWALCVEDQGIGFDEKYLDRIFNPFQRLHGRGVYPGTGIGLAIVKKIVERHHARISASSTPGQGSLFRVTFTLNKQE</sequence>
<dbReference type="InterPro" id="IPR036890">
    <property type="entry name" value="HATPase_C_sf"/>
</dbReference>
<gene>
    <name evidence="11" type="ORF">I0D00_06775</name>
</gene>
<dbReference type="NCBIfam" id="TIGR00229">
    <property type="entry name" value="sensory_box"/>
    <property type="match status" value="2"/>
</dbReference>
<dbReference type="Gene3D" id="1.10.287.130">
    <property type="match status" value="1"/>
</dbReference>
<dbReference type="SMART" id="SM00388">
    <property type="entry name" value="HisKA"/>
    <property type="match status" value="1"/>
</dbReference>
<dbReference type="EMBL" id="JADPMV010000001">
    <property type="protein sequence ID" value="MBS7661648.1"/>
    <property type="molecule type" value="Genomic_DNA"/>
</dbReference>
<dbReference type="Pfam" id="PF08448">
    <property type="entry name" value="PAS_4"/>
    <property type="match status" value="1"/>
</dbReference>
<accession>A0ABS5PZJ6</accession>
<dbReference type="InterPro" id="IPR005467">
    <property type="entry name" value="His_kinase_dom"/>
</dbReference>
<dbReference type="InterPro" id="IPR013656">
    <property type="entry name" value="PAS_4"/>
</dbReference>
<dbReference type="SUPFAM" id="SSF55785">
    <property type="entry name" value="PYP-like sensor domain (PAS domain)"/>
    <property type="match status" value="2"/>
</dbReference>
<dbReference type="Pfam" id="PF13185">
    <property type="entry name" value="GAF_2"/>
    <property type="match status" value="1"/>
</dbReference>
<reference evidence="11 12" key="1">
    <citation type="journal article" date="2021" name="Syst. Appl. Microbiol.">
        <title>Pseudomonas lalucatii sp. nov. isolated from Vallgornera, a karstic cave in Mallorca, Western Mediterranean.</title>
        <authorList>
            <person name="Busquets A."/>
            <person name="Mulet M."/>
            <person name="Gomila M."/>
            <person name="Garcia-Valdes E."/>
        </authorList>
    </citation>
    <scope>NUCLEOTIDE SEQUENCE [LARGE SCALE GENOMIC DNA]</scope>
    <source>
        <strain evidence="11 12">R1b54</strain>
    </source>
</reference>